<reference key="1">
    <citation type="submission" date="2010-09" db="EMBL/GenBank/DDBJ databases">
        <authorList>
            <person name="Roh H."/>
            <person name="Ko H.-J."/>
            <person name="Kim D."/>
            <person name="Choi D.G."/>
            <person name="Park S."/>
            <person name="Kim S."/>
            <person name="Kim K.H."/>
            <person name="Chang I.S."/>
            <person name="Choi I.-G."/>
        </authorList>
    </citation>
    <scope>NUCLEOTIDE SEQUENCE</scope>
    <source>
        <strain>KIST612</strain>
    </source>
</reference>
<name>E3GNJ1_9FIRM</name>
<protein>
    <submittedName>
        <fullName evidence="1">Uncharacterized protein</fullName>
    </submittedName>
</protein>
<dbReference type="EMBL" id="CP002273">
    <property type="protein sequence ID" value="ADO37176.1"/>
    <property type="molecule type" value="Genomic_DNA"/>
</dbReference>
<reference evidence="1 2" key="2">
    <citation type="journal article" date="2011" name="J. Bacteriol.">
        <title>Complete genome sequence of a carbon monoxide-utilizing acetogen, Eubacterium limosum KIST612.</title>
        <authorList>
            <person name="Roh H."/>
            <person name="Ko H.J."/>
            <person name="Kim D."/>
            <person name="Choi D.G."/>
            <person name="Park S."/>
            <person name="Kim S."/>
            <person name="Chang I.S."/>
            <person name="Choi I.G."/>
        </authorList>
    </citation>
    <scope>NUCLEOTIDE SEQUENCE [LARGE SCALE GENOMIC DNA]</scope>
    <source>
        <strain evidence="1 2">KIST612</strain>
    </source>
</reference>
<gene>
    <name evidence="1" type="ordered locus">ELI_2193</name>
</gene>
<keyword evidence="2" id="KW-1185">Reference proteome</keyword>
<proteinExistence type="predicted"/>
<dbReference type="HOGENOM" id="CLU_3199948_0_0_9"/>
<evidence type="ECO:0000313" key="2">
    <source>
        <dbReference type="Proteomes" id="UP000006873"/>
    </source>
</evidence>
<organism evidence="1 2">
    <name type="scientific">Eubacterium callanderi</name>
    <dbReference type="NCBI Taxonomy" id="53442"/>
    <lineage>
        <taxon>Bacteria</taxon>
        <taxon>Bacillati</taxon>
        <taxon>Bacillota</taxon>
        <taxon>Clostridia</taxon>
        <taxon>Eubacteriales</taxon>
        <taxon>Eubacteriaceae</taxon>
        <taxon>Eubacterium</taxon>
    </lineage>
</organism>
<dbReference type="Proteomes" id="UP000006873">
    <property type="component" value="Chromosome"/>
</dbReference>
<evidence type="ECO:0000313" key="1">
    <source>
        <dbReference type="EMBL" id="ADO37176.1"/>
    </source>
</evidence>
<dbReference type="AlphaFoldDB" id="E3GNJ1"/>
<accession>E3GNJ1</accession>
<sequence>MFLFFKGHSAKLCCAYQICKIKKIVIAYRCAMTIFIFSKINYETY</sequence>
<dbReference type="KEGG" id="elm:ELI_2193"/>